<keyword evidence="4 6" id="KW-0472">Membrane</keyword>
<dbReference type="EMBL" id="WJBH02000001">
    <property type="protein sequence ID" value="KAI9565545.1"/>
    <property type="molecule type" value="Genomic_DNA"/>
</dbReference>
<dbReference type="GO" id="GO:0000149">
    <property type="term" value="F:SNARE binding"/>
    <property type="evidence" value="ECO:0007669"/>
    <property type="project" value="TreeGrafter"/>
</dbReference>
<evidence type="ECO:0000256" key="3">
    <source>
        <dbReference type="ARBA" id="ARBA00023054"/>
    </source>
</evidence>
<proteinExistence type="predicted"/>
<dbReference type="InterPro" id="IPR045242">
    <property type="entry name" value="Syntaxin"/>
</dbReference>
<name>A0AAD5Q3J8_9CRUS</name>
<accession>A0AAD5Q3J8</accession>
<evidence type="ECO:0000256" key="6">
    <source>
        <dbReference type="SAM" id="Phobius"/>
    </source>
</evidence>
<feature type="coiled-coil region" evidence="5">
    <location>
        <begin position="95"/>
        <end position="122"/>
    </location>
</feature>
<dbReference type="Pfam" id="PF05739">
    <property type="entry name" value="SNARE"/>
    <property type="match status" value="1"/>
</dbReference>
<dbReference type="SUPFAM" id="SSF58038">
    <property type="entry name" value="SNARE fusion complex"/>
    <property type="match status" value="1"/>
</dbReference>
<protein>
    <recommendedName>
        <fullName evidence="7">t-SNARE coiled-coil homology domain-containing protein</fullName>
    </recommendedName>
</protein>
<comment type="caution">
    <text evidence="8">The sequence shown here is derived from an EMBL/GenBank/DDBJ whole genome shotgun (WGS) entry which is preliminary data.</text>
</comment>
<dbReference type="GO" id="GO:0031201">
    <property type="term" value="C:SNARE complex"/>
    <property type="evidence" value="ECO:0007669"/>
    <property type="project" value="TreeGrafter"/>
</dbReference>
<dbReference type="InterPro" id="IPR041875">
    <property type="entry name" value="Syntaxin-8_SNARE"/>
</dbReference>
<keyword evidence="3 5" id="KW-0175">Coiled coil</keyword>
<evidence type="ECO:0000256" key="2">
    <source>
        <dbReference type="ARBA" id="ARBA00022448"/>
    </source>
</evidence>
<dbReference type="GO" id="GO:0048278">
    <property type="term" value="P:vesicle docking"/>
    <property type="evidence" value="ECO:0007669"/>
    <property type="project" value="TreeGrafter"/>
</dbReference>
<dbReference type="PANTHER" id="PTHR19957">
    <property type="entry name" value="SYNTAXIN"/>
    <property type="match status" value="1"/>
</dbReference>
<comment type="subcellular location">
    <subcellularLocation>
        <location evidence="1">Membrane</location>
    </subcellularLocation>
</comment>
<dbReference type="SMART" id="SM00397">
    <property type="entry name" value="t_SNARE"/>
    <property type="match status" value="1"/>
</dbReference>
<organism evidence="8 9">
    <name type="scientific">Daphnia sinensis</name>
    <dbReference type="NCBI Taxonomy" id="1820382"/>
    <lineage>
        <taxon>Eukaryota</taxon>
        <taxon>Metazoa</taxon>
        <taxon>Ecdysozoa</taxon>
        <taxon>Arthropoda</taxon>
        <taxon>Crustacea</taxon>
        <taxon>Branchiopoda</taxon>
        <taxon>Diplostraca</taxon>
        <taxon>Cladocera</taxon>
        <taxon>Anomopoda</taxon>
        <taxon>Daphniidae</taxon>
        <taxon>Daphnia</taxon>
        <taxon>Daphnia similis group</taxon>
    </lineage>
</organism>
<evidence type="ECO:0000256" key="1">
    <source>
        <dbReference type="ARBA" id="ARBA00004370"/>
    </source>
</evidence>
<sequence>MPNFQIFHSCFQSFQNLSLYFEIRHHGISLKFGSRRKPRMALVDLGDDTTYTWERQYSTAEKLHFSLLGILNERDQLPKNSQAYARLSFQLRNSLGQLHGEIQSLKVHLERLSQNKQLTAREKERRNLLIEDLLSKHRQLQNSLNSSVLDNHHSLGKIPSGLTASSNPVTPTMADEHIPHRELKQIQTQILADQDRGLEELSKIIGRQRLIAQTIGDEVESQNDLIENIADNVDRTRDRMAQQTSQITVVDRKDRTFGYWMVILLLFVAIVVVASIPKY</sequence>
<gene>
    <name evidence="8" type="ORF">GHT06_009337</name>
</gene>
<dbReference type="AlphaFoldDB" id="A0AAD5Q3J8"/>
<evidence type="ECO:0000259" key="7">
    <source>
        <dbReference type="PROSITE" id="PS50192"/>
    </source>
</evidence>
<keyword evidence="6" id="KW-0812">Transmembrane</keyword>
<reference evidence="8 9" key="1">
    <citation type="submission" date="2022-05" db="EMBL/GenBank/DDBJ databases">
        <title>A multi-omics perspective on studying reproductive biology in Daphnia sinensis.</title>
        <authorList>
            <person name="Jia J."/>
        </authorList>
    </citation>
    <scope>NUCLEOTIDE SEQUENCE [LARGE SCALE GENOMIC DNA]</scope>
    <source>
        <strain evidence="8 9">WSL</strain>
    </source>
</reference>
<dbReference type="GO" id="GO:0012505">
    <property type="term" value="C:endomembrane system"/>
    <property type="evidence" value="ECO:0007669"/>
    <property type="project" value="TreeGrafter"/>
</dbReference>
<dbReference type="PROSITE" id="PS50192">
    <property type="entry name" value="T_SNARE"/>
    <property type="match status" value="1"/>
</dbReference>
<dbReference type="PANTHER" id="PTHR19957:SF124">
    <property type="entry name" value="SYNTAXIN-8"/>
    <property type="match status" value="1"/>
</dbReference>
<dbReference type="Proteomes" id="UP000820818">
    <property type="component" value="Linkage Group LG1"/>
</dbReference>
<dbReference type="Gene3D" id="1.20.5.110">
    <property type="match status" value="1"/>
</dbReference>
<dbReference type="GO" id="GO:0006906">
    <property type="term" value="P:vesicle fusion"/>
    <property type="evidence" value="ECO:0007669"/>
    <property type="project" value="TreeGrafter"/>
</dbReference>
<evidence type="ECO:0000313" key="9">
    <source>
        <dbReference type="Proteomes" id="UP000820818"/>
    </source>
</evidence>
<dbReference type="GO" id="GO:0006886">
    <property type="term" value="P:intracellular protein transport"/>
    <property type="evidence" value="ECO:0007669"/>
    <property type="project" value="TreeGrafter"/>
</dbReference>
<feature type="transmembrane region" description="Helical" evidence="6">
    <location>
        <begin position="257"/>
        <end position="276"/>
    </location>
</feature>
<feature type="domain" description="T-SNARE coiled-coil homology" evidence="7">
    <location>
        <begin position="188"/>
        <end position="250"/>
    </location>
</feature>
<keyword evidence="9" id="KW-1185">Reference proteome</keyword>
<dbReference type="GO" id="GO:0005484">
    <property type="term" value="F:SNAP receptor activity"/>
    <property type="evidence" value="ECO:0007669"/>
    <property type="project" value="TreeGrafter"/>
</dbReference>
<keyword evidence="2" id="KW-0813">Transport</keyword>
<evidence type="ECO:0000256" key="4">
    <source>
        <dbReference type="ARBA" id="ARBA00023136"/>
    </source>
</evidence>
<dbReference type="CDD" id="cd15852">
    <property type="entry name" value="SNARE_Syntaxin8"/>
    <property type="match status" value="1"/>
</dbReference>
<evidence type="ECO:0000256" key="5">
    <source>
        <dbReference type="SAM" id="Coils"/>
    </source>
</evidence>
<dbReference type="InterPro" id="IPR000727">
    <property type="entry name" value="T_SNARE_dom"/>
</dbReference>
<keyword evidence="6" id="KW-1133">Transmembrane helix</keyword>
<evidence type="ECO:0000313" key="8">
    <source>
        <dbReference type="EMBL" id="KAI9565545.1"/>
    </source>
</evidence>